<feature type="domain" description="L,D-TPase catalytic" evidence="10">
    <location>
        <begin position="41"/>
        <end position="179"/>
    </location>
</feature>
<keyword evidence="5" id="KW-0378">Hydrolase</keyword>
<evidence type="ECO:0000256" key="6">
    <source>
        <dbReference type="ARBA" id="ARBA00022960"/>
    </source>
</evidence>
<dbReference type="AlphaFoldDB" id="A0A017HBB3"/>
<evidence type="ECO:0000256" key="3">
    <source>
        <dbReference type="ARBA" id="ARBA00022676"/>
    </source>
</evidence>
<dbReference type="GO" id="GO:0005576">
    <property type="term" value="C:extracellular region"/>
    <property type="evidence" value="ECO:0007669"/>
    <property type="project" value="TreeGrafter"/>
</dbReference>
<dbReference type="InterPro" id="IPR050979">
    <property type="entry name" value="LD-transpeptidase"/>
</dbReference>
<evidence type="ECO:0000313" key="11">
    <source>
        <dbReference type="EMBL" id="EYD71443.1"/>
    </source>
</evidence>
<evidence type="ECO:0000256" key="5">
    <source>
        <dbReference type="ARBA" id="ARBA00022801"/>
    </source>
</evidence>
<dbReference type="EMBL" id="APGJ01000007">
    <property type="protein sequence ID" value="EYD71443.1"/>
    <property type="molecule type" value="Genomic_DNA"/>
</dbReference>
<sequence>MAGLGLAGAGLPGLVQAHEGGALPERFLPREVDIAPSIPAGEIHVMPDEFALYWTLPEGRAIRYSVGVGRADLYHAGSYVVRMKKEWPSWKPTPAMVRREPEKYEQYAEDGMPGGLDNPLGARALYLFVDGRDTYLRIHGTNQPSTIGRAVSNGCARLVNDHIIELYEKVPTGTKVYLYPKAGNPYSPDEHGMDHHT</sequence>
<evidence type="ECO:0000256" key="2">
    <source>
        <dbReference type="ARBA" id="ARBA00005992"/>
    </source>
</evidence>
<evidence type="ECO:0000256" key="8">
    <source>
        <dbReference type="ARBA" id="ARBA00023316"/>
    </source>
</evidence>
<comment type="caution">
    <text evidence="11">The sequence shown here is derived from an EMBL/GenBank/DDBJ whole genome shotgun (WGS) entry which is preliminary data.</text>
</comment>
<dbReference type="PROSITE" id="PS52029">
    <property type="entry name" value="LD_TPASE"/>
    <property type="match status" value="1"/>
</dbReference>
<dbReference type="Gene3D" id="2.40.440.10">
    <property type="entry name" value="L,D-transpeptidase catalytic domain-like"/>
    <property type="match status" value="1"/>
</dbReference>
<dbReference type="PANTHER" id="PTHR30582">
    <property type="entry name" value="L,D-TRANSPEPTIDASE"/>
    <property type="match status" value="1"/>
</dbReference>
<keyword evidence="8 9" id="KW-0961">Cell wall biogenesis/degradation</keyword>
<dbReference type="GO" id="GO:0008360">
    <property type="term" value="P:regulation of cell shape"/>
    <property type="evidence" value="ECO:0007669"/>
    <property type="project" value="UniProtKB-UniRule"/>
</dbReference>
<dbReference type="PANTHER" id="PTHR30582:SF24">
    <property type="entry name" value="L,D-TRANSPEPTIDASE ERFK_SRFK-RELATED"/>
    <property type="match status" value="1"/>
</dbReference>
<keyword evidence="12" id="KW-1185">Reference proteome</keyword>
<dbReference type="InterPro" id="IPR038063">
    <property type="entry name" value="Transpep_catalytic_dom"/>
</dbReference>
<dbReference type="InterPro" id="IPR005490">
    <property type="entry name" value="LD_TPept_cat_dom"/>
</dbReference>
<keyword evidence="6 9" id="KW-0133">Cell shape</keyword>
<dbReference type="PATRIC" id="fig|1122180.6.peg.3077"/>
<feature type="active site" description="Proton donor/acceptor" evidence="9">
    <location>
        <position position="139"/>
    </location>
</feature>
<dbReference type="GO" id="GO:0018104">
    <property type="term" value="P:peptidoglycan-protein cross-linking"/>
    <property type="evidence" value="ECO:0007669"/>
    <property type="project" value="TreeGrafter"/>
</dbReference>
<name>A0A017HBB3_9RHOB</name>
<keyword evidence="7 9" id="KW-0573">Peptidoglycan synthesis</keyword>
<evidence type="ECO:0000256" key="9">
    <source>
        <dbReference type="PROSITE-ProRule" id="PRU01373"/>
    </source>
</evidence>
<dbReference type="SUPFAM" id="SSF141523">
    <property type="entry name" value="L,D-transpeptidase catalytic domain-like"/>
    <property type="match status" value="1"/>
</dbReference>
<dbReference type="CDD" id="cd16913">
    <property type="entry name" value="YkuD_like"/>
    <property type="match status" value="1"/>
</dbReference>
<keyword evidence="3" id="KW-0328">Glycosyltransferase</keyword>
<dbReference type="STRING" id="1122180.Lokhon_03092"/>
<evidence type="ECO:0000259" key="10">
    <source>
        <dbReference type="PROSITE" id="PS52029"/>
    </source>
</evidence>
<organism evidence="11 12">
    <name type="scientific">Limimaricola hongkongensis DSM 17492</name>
    <dbReference type="NCBI Taxonomy" id="1122180"/>
    <lineage>
        <taxon>Bacteria</taxon>
        <taxon>Pseudomonadati</taxon>
        <taxon>Pseudomonadota</taxon>
        <taxon>Alphaproteobacteria</taxon>
        <taxon>Rhodobacterales</taxon>
        <taxon>Paracoccaceae</taxon>
        <taxon>Limimaricola</taxon>
    </lineage>
</organism>
<dbReference type="GO" id="GO:0016757">
    <property type="term" value="F:glycosyltransferase activity"/>
    <property type="evidence" value="ECO:0007669"/>
    <property type="project" value="UniProtKB-KW"/>
</dbReference>
<evidence type="ECO:0000256" key="4">
    <source>
        <dbReference type="ARBA" id="ARBA00022679"/>
    </source>
</evidence>
<dbReference type="UniPathway" id="UPA00219"/>
<dbReference type="eggNOG" id="COG1376">
    <property type="taxonomic scope" value="Bacteria"/>
</dbReference>
<evidence type="ECO:0000256" key="1">
    <source>
        <dbReference type="ARBA" id="ARBA00004752"/>
    </source>
</evidence>
<reference evidence="11 12" key="1">
    <citation type="submission" date="2013-03" db="EMBL/GenBank/DDBJ databases">
        <authorList>
            <person name="Fiebig A."/>
            <person name="Goeker M."/>
            <person name="Klenk H.-P.P."/>
        </authorList>
    </citation>
    <scope>NUCLEOTIDE SEQUENCE [LARGE SCALE GENOMIC DNA]</scope>
    <source>
        <strain evidence="11 12">DSM 17492</strain>
    </source>
</reference>
<protein>
    <submittedName>
        <fullName evidence="11">ErfK/YbiS/YcfS/YnhG family protein/Tat domain protein</fullName>
    </submittedName>
</protein>
<dbReference type="Proteomes" id="UP000025047">
    <property type="component" value="Unassembled WGS sequence"/>
</dbReference>
<accession>A0A017HBB3</accession>
<dbReference type="HOGENOM" id="CLU_042399_2_2_5"/>
<dbReference type="GO" id="GO:0071555">
    <property type="term" value="P:cell wall organization"/>
    <property type="evidence" value="ECO:0007669"/>
    <property type="project" value="UniProtKB-UniRule"/>
</dbReference>
<proteinExistence type="inferred from homology"/>
<evidence type="ECO:0000313" key="12">
    <source>
        <dbReference type="Proteomes" id="UP000025047"/>
    </source>
</evidence>
<dbReference type="Pfam" id="PF03734">
    <property type="entry name" value="YkuD"/>
    <property type="match status" value="1"/>
</dbReference>
<comment type="pathway">
    <text evidence="1 9">Cell wall biogenesis; peptidoglycan biosynthesis.</text>
</comment>
<comment type="similarity">
    <text evidence="2">Belongs to the YkuD family.</text>
</comment>
<feature type="active site" description="Nucleophile" evidence="9">
    <location>
        <position position="155"/>
    </location>
</feature>
<evidence type="ECO:0000256" key="7">
    <source>
        <dbReference type="ARBA" id="ARBA00022984"/>
    </source>
</evidence>
<gene>
    <name evidence="11" type="ORF">Lokhon_03092</name>
</gene>
<dbReference type="GO" id="GO:0071972">
    <property type="term" value="F:peptidoglycan L,D-transpeptidase activity"/>
    <property type="evidence" value="ECO:0007669"/>
    <property type="project" value="TreeGrafter"/>
</dbReference>
<keyword evidence="4" id="KW-0808">Transferase</keyword>